<evidence type="ECO:0000313" key="2">
    <source>
        <dbReference type="EMBL" id="KAG0299903.1"/>
    </source>
</evidence>
<keyword evidence="3" id="KW-1185">Reference proteome</keyword>
<dbReference type="AlphaFoldDB" id="A0A9P6QUG2"/>
<evidence type="ECO:0000256" key="1">
    <source>
        <dbReference type="SAM" id="MobiDB-lite"/>
    </source>
</evidence>
<name>A0A9P6QUG2_9FUNG</name>
<protein>
    <submittedName>
        <fullName evidence="2">Uncharacterized protein</fullName>
    </submittedName>
</protein>
<feature type="region of interest" description="Disordered" evidence="1">
    <location>
        <begin position="319"/>
        <end position="382"/>
    </location>
</feature>
<sequence>MDELIFPPPTPAPLILPRRLSVVHSNLRNQKSRQERVQQLTELGSDDLSLGGNEYTRTYYYPTSIPHHPSSTSSATTSTANGAPPAIFAFGGDRAKDGFITATTFSPPTRFNASGGVVGFVTSDGTIHGPTLATIRGQTSRRHSVASGSPWTTIPPKHALHMPIMKVNPEIWRSESHQREIHRLLHEGRDEEVMRRRNIKGVMDTSVEEDEEDNAEMSGVVMTMDLGGFKASEEREKERVREEVMNEWMRTVEQHAFDNQLRAQQAEDLLRRRSWPGFVQGQQQFQSGQLSQAQQQQLLLRYNQFQQQQQLQRLQQMQQMQQQQQQQTPAQLPPPGMQHRSSFDGSSRDRYGQGPLDSGRWTGGSGSGSTEARRASFTDYRK</sequence>
<comment type="caution">
    <text evidence="2">The sequence shown here is derived from an EMBL/GenBank/DDBJ whole genome shotgun (WGS) entry which is preliminary data.</text>
</comment>
<evidence type="ECO:0000313" key="3">
    <source>
        <dbReference type="Proteomes" id="UP000823405"/>
    </source>
</evidence>
<dbReference type="EMBL" id="JAAAIN010001822">
    <property type="protein sequence ID" value="KAG0299903.1"/>
    <property type="molecule type" value="Genomic_DNA"/>
</dbReference>
<feature type="region of interest" description="Disordered" evidence="1">
    <location>
        <begin position="137"/>
        <end position="157"/>
    </location>
</feature>
<dbReference type="Proteomes" id="UP000823405">
    <property type="component" value="Unassembled WGS sequence"/>
</dbReference>
<reference evidence="2" key="1">
    <citation type="journal article" date="2020" name="Fungal Divers.">
        <title>Resolving the Mortierellaceae phylogeny through synthesis of multi-gene phylogenetics and phylogenomics.</title>
        <authorList>
            <person name="Vandepol N."/>
            <person name="Liber J."/>
            <person name="Desiro A."/>
            <person name="Na H."/>
            <person name="Kennedy M."/>
            <person name="Barry K."/>
            <person name="Grigoriev I.V."/>
            <person name="Miller A.N."/>
            <person name="O'Donnell K."/>
            <person name="Stajich J.E."/>
            <person name="Bonito G."/>
        </authorList>
    </citation>
    <scope>NUCLEOTIDE SEQUENCE</scope>
    <source>
        <strain evidence="2">NVP60</strain>
    </source>
</reference>
<feature type="compositionally biased region" description="Low complexity" evidence="1">
    <location>
        <begin position="319"/>
        <end position="330"/>
    </location>
</feature>
<organism evidence="2 3">
    <name type="scientific">Linnemannia gamsii</name>
    <dbReference type="NCBI Taxonomy" id="64522"/>
    <lineage>
        <taxon>Eukaryota</taxon>
        <taxon>Fungi</taxon>
        <taxon>Fungi incertae sedis</taxon>
        <taxon>Mucoromycota</taxon>
        <taxon>Mortierellomycotina</taxon>
        <taxon>Mortierellomycetes</taxon>
        <taxon>Mortierellales</taxon>
        <taxon>Mortierellaceae</taxon>
        <taxon>Linnemannia</taxon>
    </lineage>
</organism>
<dbReference type="OrthoDB" id="2442149at2759"/>
<accession>A0A9P6QUG2</accession>
<gene>
    <name evidence="2" type="ORF">BGZ97_003486</name>
</gene>
<proteinExistence type="predicted"/>
<feature type="compositionally biased region" description="Basic and acidic residues" evidence="1">
    <location>
        <begin position="371"/>
        <end position="382"/>
    </location>
</feature>